<dbReference type="OrthoDB" id="16820at2759"/>
<dbReference type="SUPFAM" id="SSF51905">
    <property type="entry name" value="FAD/NAD(P)-binding domain"/>
    <property type="match status" value="1"/>
</dbReference>
<dbReference type="PRINTS" id="PR00420">
    <property type="entry name" value="RNGMNOXGNASE"/>
</dbReference>
<comment type="caution">
    <text evidence="4">The sequence shown here is derived from an EMBL/GenBank/DDBJ whole genome shotgun (WGS) entry which is preliminary data.</text>
</comment>
<evidence type="ECO:0000256" key="3">
    <source>
        <dbReference type="ARBA" id="ARBA00023033"/>
    </source>
</evidence>
<dbReference type="InterPro" id="IPR050493">
    <property type="entry name" value="FAD-dep_Monooxygenase_BioMet"/>
</dbReference>
<gene>
    <name evidence="4" type="ORF">AB675_10123</name>
</gene>
<proteinExistence type="inferred from homology"/>
<evidence type="ECO:0008006" key="6">
    <source>
        <dbReference type="Google" id="ProtNLM"/>
    </source>
</evidence>
<protein>
    <recommendedName>
        <fullName evidence="6">FAD-binding domain-containing protein</fullName>
    </recommendedName>
</protein>
<reference evidence="4 5" key="1">
    <citation type="submission" date="2015-06" db="EMBL/GenBank/DDBJ databases">
        <title>Draft genome of the ant-associated black yeast Phialophora attae CBS 131958.</title>
        <authorList>
            <person name="Moreno L.F."/>
            <person name="Stielow B.J."/>
            <person name="de Hoog S."/>
            <person name="Vicente V.A."/>
            <person name="Weiss V.A."/>
            <person name="de Vries M."/>
            <person name="Cruz L.M."/>
            <person name="Souza E.M."/>
        </authorList>
    </citation>
    <scope>NUCLEOTIDE SEQUENCE [LARGE SCALE GENOMIC DNA]</scope>
    <source>
        <strain evidence="4 5">CBS 131958</strain>
    </source>
</reference>
<dbReference type="PANTHER" id="PTHR13789">
    <property type="entry name" value="MONOOXYGENASE"/>
    <property type="match status" value="1"/>
</dbReference>
<dbReference type="PANTHER" id="PTHR13789:SF309">
    <property type="entry name" value="PUTATIVE (AFU_ORTHOLOGUE AFUA_6G14510)-RELATED"/>
    <property type="match status" value="1"/>
</dbReference>
<dbReference type="AlphaFoldDB" id="A0A0N1H252"/>
<evidence type="ECO:0000313" key="4">
    <source>
        <dbReference type="EMBL" id="KPI35182.1"/>
    </source>
</evidence>
<organism evidence="4 5">
    <name type="scientific">Cyphellophora attinorum</name>
    <dbReference type="NCBI Taxonomy" id="1664694"/>
    <lineage>
        <taxon>Eukaryota</taxon>
        <taxon>Fungi</taxon>
        <taxon>Dikarya</taxon>
        <taxon>Ascomycota</taxon>
        <taxon>Pezizomycotina</taxon>
        <taxon>Eurotiomycetes</taxon>
        <taxon>Chaetothyriomycetidae</taxon>
        <taxon>Chaetothyriales</taxon>
        <taxon>Cyphellophoraceae</taxon>
        <taxon>Cyphellophora</taxon>
    </lineage>
</organism>
<keyword evidence="3" id="KW-0503">Monooxygenase</keyword>
<dbReference type="RefSeq" id="XP_017995145.1">
    <property type="nucleotide sequence ID" value="XM_018138872.1"/>
</dbReference>
<evidence type="ECO:0000256" key="1">
    <source>
        <dbReference type="ARBA" id="ARBA00007992"/>
    </source>
</evidence>
<dbReference type="Gene3D" id="3.50.50.60">
    <property type="entry name" value="FAD/NAD(P)-binding domain"/>
    <property type="match status" value="2"/>
</dbReference>
<comment type="similarity">
    <text evidence="1">Belongs to the paxM FAD-dependent monooxygenase family.</text>
</comment>
<keyword evidence="5" id="KW-1185">Reference proteome</keyword>
<dbReference type="InterPro" id="IPR036188">
    <property type="entry name" value="FAD/NAD-bd_sf"/>
</dbReference>
<dbReference type="STRING" id="1664694.A0A0N1H252"/>
<dbReference type="VEuPathDB" id="FungiDB:AB675_10123"/>
<dbReference type="GO" id="GO:0004497">
    <property type="term" value="F:monooxygenase activity"/>
    <property type="evidence" value="ECO:0007669"/>
    <property type="project" value="UniProtKB-KW"/>
</dbReference>
<evidence type="ECO:0000256" key="2">
    <source>
        <dbReference type="ARBA" id="ARBA00023002"/>
    </source>
</evidence>
<dbReference type="Proteomes" id="UP000038010">
    <property type="component" value="Unassembled WGS sequence"/>
</dbReference>
<keyword evidence="2" id="KW-0560">Oxidoreductase</keyword>
<sequence length="399" mass="43664">MSITIVGAGIAGTSCAIALTKWMQEPPDITILEIRSKPQTIGGAIGLTPNAVRALHHLDVLKHIQEHRFGNSVGSIQLFNVYTASSLGAISFTGPDGNGIGDPPFKGLRILRSELLDALMRTAKALPNVKIQFGIDITTFTEHAEGVTIGFTNVRSLHVEPDRKPTYTGIAGVSGFSQVPGGVHLSWEDTGLCQSTSGSLLCSYFEPSRTKQFLGAVMETEDVKSKEGWYAAGREQEVLKARVEKAYLSGDVKMPGVSKLVKASHGWSLWPVYTLPPKGTWSTKRTILIGDAAHAMPPQGESAGIALEDSIVLGRVFSRLIDSSEEKISSCFAAYERLRRPRVDEAYAQSTWGWSTQKDSGWLMFQFRCWLTWIFLPWTAKSRAIRHAEDLATKDLGLE</sequence>
<dbReference type="GeneID" id="28730752"/>
<evidence type="ECO:0000313" key="5">
    <source>
        <dbReference type="Proteomes" id="UP000038010"/>
    </source>
</evidence>
<name>A0A0N1H252_9EURO</name>
<accession>A0A0N1H252</accession>
<dbReference type="Gene3D" id="3.30.9.30">
    <property type="match status" value="2"/>
</dbReference>
<dbReference type="EMBL" id="LFJN01000043">
    <property type="protein sequence ID" value="KPI35182.1"/>
    <property type="molecule type" value="Genomic_DNA"/>
</dbReference>